<protein>
    <submittedName>
        <fullName evidence="1">Uncharacterized protein</fullName>
    </submittedName>
</protein>
<organism evidence="1 2">
    <name type="scientific">Artomyces pyxidatus</name>
    <dbReference type="NCBI Taxonomy" id="48021"/>
    <lineage>
        <taxon>Eukaryota</taxon>
        <taxon>Fungi</taxon>
        <taxon>Dikarya</taxon>
        <taxon>Basidiomycota</taxon>
        <taxon>Agaricomycotina</taxon>
        <taxon>Agaricomycetes</taxon>
        <taxon>Russulales</taxon>
        <taxon>Auriscalpiaceae</taxon>
        <taxon>Artomyces</taxon>
    </lineage>
</organism>
<gene>
    <name evidence="1" type="ORF">BV25DRAFT_1922331</name>
</gene>
<evidence type="ECO:0000313" key="1">
    <source>
        <dbReference type="EMBL" id="KAI0054833.1"/>
    </source>
</evidence>
<accession>A0ACB8SG16</accession>
<dbReference type="EMBL" id="MU277340">
    <property type="protein sequence ID" value="KAI0054833.1"/>
    <property type="molecule type" value="Genomic_DNA"/>
</dbReference>
<reference evidence="1" key="1">
    <citation type="submission" date="2021-03" db="EMBL/GenBank/DDBJ databases">
        <authorList>
            <consortium name="DOE Joint Genome Institute"/>
            <person name="Ahrendt S."/>
            <person name="Looney B.P."/>
            <person name="Miyauchi S."/>
            <person name="Morin E."/>
            <person name="Drula E."/>
            <person name="Courty P.E."/>
            <person name="Chicoki N."/>
            <person name="Fauchery L."/>
            <person name="Kohler A."/>
            <person name="Kuo A."/>
            <person name="Labutti K."/>
            <person name="Pangilinan J."/>
            <person name="Lipzen A."/>
            <person name="Riley R."/>
            <person name="Andreopoulos W."/>
            <person name="He G."/>
            <person name="Johnson J."/>
            <person name="Barry K.W."/>
            <person name="Grigoriev I.V."/>
            <person name="Nagy L."/>
            <person name="Hibbett D."/>
            <person name="Henrissat B."/>
            <person name="Matheny P.B."/>
            <person name="Labbe J."/>
            <person name="Martin F."/>
        </authorList>
    </citation>
    <scope>NUCLEOTIDE SEQUENCE</scope>
    <source>
        <strain evidence="1">HHB10654</strain>
    </source>
</reference>
<sequence length="142" mass="15984">MSQRPRVSGDIQDHVRRHLQLEDFERLFELFVYQHFARDPFFSDENVAHSLRRPSVVREPLEAVFDDSSKFFKRDPPPRTNSGSGLQLTPAVTSASGVPPGQFELALNADVIADIVAATRAMPSWKACIAENTSWTEDSTPR</sequence>
<reference evidence="1" key="2">
    <citation type="journal article" date="2022" name="New Phytol.">
        <title>Evolutionary transition to the ectomycorrhizal habit in the genomes of a hyperdiverse lineage of mushroom-forming fungi.</title>
        <authorList>
            <person name="Looney B."/>
            <person name="Miyauchi S."/>
            <person name="Morin E."/>
            <person name="Drula E."/>
            <person name="Courty P.E."/>
            <person name="Kohler A."/>
            <person name="Kuo A."/>
            <person name="LaButti K."/>
            <person name="Pangilinan J."/>
            <person name="Lipzen A."/>
            <person name="Riley R."/>
            <person name="Andreopoulos W."/>
            <person name="He G."/>
            <person name="Johnson J."/>
            <person name="Nolan M."/>
            <person name="Tritt A."/>
            <person name="Barry K.W."/>
            <person name="Grigoriev I.V."/>
            <person name="Nagy L.G."/>
            <person name="Hibbett D."/>
            <person name="Henrissat B."/>
            <person name="Matheny P.B."/>
            <person name="Labbe J."/>
            <person name="Martin F.M."/>
        </authorList>
    </citation>
    <scope>NUCLEOTIDE SEQUENCE</scope>
    <source>
        <strain evidence="1">HHB10654</strain>
    </source>
</reference>
<comment type="caution">
    <text evidence="1">The sequence shown here is derived from an EMBL/GenBank/DDBJ whole genome shotgun (WGS) entry which is preliminary data.</text>
</comment>
<dbReference type="Proteomes" id="UP000814140">
    <property type="component" value="Unassembled WGS sequence"/>
</dbReference>
<evidence type="ECO:0000313" key="2">
    <source>
        <dbReference type="Proteomes" id="UP000814140"/>
    </source>
</evidence>
<name>A0ACB8SG16_9AGAM</name>
<proteinExistence type="predicted"/>
<keyword evidence="2" id="KW-1185">Reference proteome</keyword>